<gene>
    <name evidence="1" type="ORF">Zmor_026207</name>
</gene>
<keyword evidence="2" id="KW-1185">Reference proteome</keyword>
<evidence type="ECO:0000313" key="1">
    <source>
        <dbReference type="EMBL" id="KAJ3643500.1"/>
    </source>
</evidence>
<dbReference type="AlphaFoldDB" id="A0AA38HTN6"/>
<dbReference type="EMBL" id="JALNTZ010000008">
    <property type="protein sequence ID" value="KAJ3643500.1"/>
    <property type="molecule type" value="Genomic_DNA"/>
</dbReference>
<evidence type="ECO:0000313" key="2">
    <source>
        <dbReference type="Proteomes" id="UP001168821"/>
    </source>
</evidence>
<sequence length="107" mass="12131">MDIGIEKKRRHPKPLVYKPIYSTTVVKTYLQPRIKKLGIRSSPAVNLLENFAMILMSCCSSMDTKLRGKILFVKSERSIALSAKYVVEKWLTKPFTTSTGLENGKNP</sequence>
<dbReference type="Proteomes" id="UP001168821">
    <property type="component" value="Unassembled WGS sequence"/>
</dbReference>
<proteinExistence type="predicted"/>
<organism evidence="1 2">
    <name type="scientific">Zophobas morio</name>
    <dbReference type="NCBI Taxonomy" id="2755281"/>
    <lineage>
        <taxon>Eukaryota</taxon>
        <taxon>Metazoa</taxon>
        <taxon>Ecdysozoa</taxon>
        <taxon>Arthropoda</taxon>
        <taxon>Hexapoda</taxon>
        <taxon>Insecta</taxon>
        <taxon>Pterygota</taxon>
        <taxon>Neoptera</taxon>
        <taxon>Endopterygota</taxon>
        <taxon>Coleoptera</taxon>
        <taxon>Polyphaga</taxon>
        <taxon>Cucujiformia</taxon>
        <taxon>Tenebrionidae</taxon>
        <taxon>Zophobas</taxon>
    </lineage>
</organism>
<reference evidence="1" key="1">
    <citation type="journal article" date="2023" name="G3 (Bethesda)">
        <title>Whole genome assemblies of Zophobas morio and Tenebrio molitor.</title>
        <authorList>
            <person name="Kaur S."/>
            <person name="Stinson S.A."/>
            <person name="diCenzo G.C."/>
        </authorList>
    </citation>
    <scope>NUCLEOTIDE SEQUENCE</scope>
    <source>
        <strain evidence="1">QUZm001</strain>
    </source>
</reference>
<accession>A0AA38HTN6</accession>
<protein>
    <submittedName>
        <fullName evidence="1">Uncharacterized protein</fullName>
    </submittedName>
</protein>
<name>A0AA38HTN6_9CUCU</name>
<comment type="caution">
    <text evidence="1">The sequence shown here is derived from an EMBL/GenBank/DDBJ whole genome shotgun (WGS) entry which is preliminary data.</text>
</comment>